<proteinExistence type="predicted"/>
<organism evidence="2 3">
    <name type="scientific">Cytospora chrysosperma</name>
    <name type="common">Cytospora canker fungus</name>
    <name type="synonym">Sphaeria chrysosperma</name>
    <dbReference type="NCBI Taxonomy" id="252740"/>
    <lineage>
        <taxon>Eukaryota</taxon>
        <taxon>Fungi</taxon>
        <taxon>Dikarya</taxon>
        <taxon>Ascomycota</taxon>
        <taxon>Pezizomycotina</taxon>
        <taxon>Sordariomycetes</taxon>
        <taxon>Sordariomycetidae</taxon>
        <taxon>Diaporthales</taxon>
        <taxon>Cytosporaceae</taxon>
        <taxon>Cytospora</taxon>
    </lineage>
</organism>
<keyword evidence="3" id="KW-1185">Reference proteome</keyword>
<evidence type="ECO:0000313" key="2">
    <source>
        <dbReference type="EMBL" id="ROW04115.1"/>
    </source>
</evidence>
<feature type="domain" description="NadR/Ttd14 AAA" evidence="1">
    <location>
        <begin position="13"/>
        <end position="193"/>
    </location>
</feature>
<dbReference type="OrthoDB" id="6118920at2759"/>
<gene>
    <name evidence="2" type="ORF">VSDG_00702</name>
</gene>
<accession>A0A423WL34</accession>
<dbReference type="Proteomes" id="UP000284375">
    <property type="component" value="Unassembled WGS sequence"/>
</dbReference>
<protein>
    <recommendedName>
        <fullName evidence="1">NadR/Ttd14 AAA domain-containing protein</fullName>
    </recommendedName>
</protein>
<comment type="caution">
    <text evidence="2">The sequence shown here is derived from an EMBL/GenBank/DDBJ whole genome shotgun (WGS) entry which is preliminary data.</text>
</comment>
<evidence type="ECO:0000259" key="1">
    <source>
        <dbReference type="Pfam" id="PF13521"/>
    </source>
</evidence>
<dbReference type="Gene3D" id="3.40.50.300">
    <property type="entry name" value="P-loop containing nucleotide triphosphate hydrolases"/>
    <property type="match status" value="1"/>
</dbReference>
<dbReference type="EMBL" id="LJZO01000002">
    <property type="protein sequence ID" value="ROW04115.1"/>
    <property type="molecule type" value="Genomic_DNA"/>
</dbReference>
<reference evidence="2 3" key="1">
    <citation type="submission" date="2015-09" db="EMBL/GenBank/DDBJ databases">
        <title>Host preference determinants of Valsa canker pathogens revealed by comparative genomics.</title>
        <authorList>
            <person name="Yin Z."/>
            <person name="Huang L."/>
        </authorList>
    </citation>
    <scope>NUCLEOTIDE SEQUENCE [LARGE SCALE GENOMIC DNA]</scope>
    <source>
        <strain evidence="2 3">YSFL</strain>
    </source>
</reference>
<name>A0A423WL34_CYTCH</name>
<dbReference type="Pfam" id="PF13521">
    <property type="entry name" value="AAA_28"/>
    <property type="match status" value="1"/>
</dbReference>
<sequence>MQPKRLEQSPRSIYIIGAQCTGKTTLLNALRDHYSKPSEPGGDVPQFIEETARIVFKQEGFAFSAVDTRSNFDNYLEVQRAILRTQLDAEDEALRKGDWFISDRSALDCLIYTTKYIGREGAEVLSRTPDFTRLKVRMQEGRVIVCEPVLDWLKDDGTGFRPIPELKEDWLAVHKEFCGLLDGLGWEYDVLPSSMRGIQERVAFVLRGTRE</sequence>
<dbReference type="SUPFAM" id="SSF52540">
    <property type="entry name" value="P-loop containing nucleoside triphosphate hydrolases"/>
    <property type="match status" value="1"/>
</dbReference>
<evidence type="ECO:0000313" key="3">
    <source>
        <dbReference type="Proteomes" id="UP000284375"/>
    </source>
</evidence>
<dbReference type="InterPro" id="IPR027417">
    <property type="entry name" value="P-loop_NTPase"/>
</dbReference>
<dbReference type="InterPro" id="IPR038727">
    <property type="entry name" value="NadR/Ttd14_AAA_dom"/>
</dbReference>
<dbReference type="AlphaFoldDB" id="A0A423WL34"/>